<feature type="region of interest" description="Disordered" evidence="1">
    <location>
        <begin position="43"/>
        <end position="80"/>
    </location>
</feature>
<sequence length="133" mass="14503">MLGSIPTCPLSPLSSLYHFSRPLLAEVRLHEYTEAALGGAEAAPMPAGAVRREYERPKGVRKAREEPAKGPAGESGELRELKRRVAGLESREKLMQQLLVGMSKQLKALQPPPRAALPPSKRQKALKELGANM</sequence>
<evidence type="ECO:0000313" key="2">
    <source>
        <dbReference type="EMBL" id="GMI25667.1"/>
    </source>
</evidence>
<name>A0ABQ6MGK4_9STRA</name>
<reference evidence="2 3" key="1">
    <citation type="journal article" date="2023" name="Commun. Biol.">
        <title>Genome analysis of Parmales, the sister group of diatoms, reveals the evolutionary specialization of diatoms from phago-mixotrophs to photoautotrophs.</title>
        <authorList>
            <person name="Ban H."/>
            <person name="Sato S."/>
            <person name="Yoshikawa S."/>
            <person name="Yamada K."/>
            <person name="Nakamura Y."/>
            <person name="Ichinomiya M."/>
            <person name="Sato N."/>
            <person name="Blanc-Mathieu R."/>
            <person name="Endo H."/>
            <person name="Kuwata A."/>
            <person name="Ogata H."/>
        </authorList>
    </citation>
    <scope>NUCLEOTIDE SEQUENCE [LARGE SCALE GENOMIC DNA]</scope>
</reference>
<feature type="region of interest" description="Disordered" evidence="1">
    <location>
        <begin position="109"/>
        <end position="133"/>
    </location>
</feature>
<feature type="compositionally biased region" description="Basic and acidic residues" evidence="1">
    <location>
        <begin position="50"/>
        <end position="68"/>
    </location>
</feature>
<dbReference type="Proteomes" id="UP001165060">
    <property type="component" value="Unassembled WGS sequence"/>
</dbReference>
<dbReference type="EMBL" id="BRYB01000225">
    <property type="protein sequence ID" value="GMI25667.1"/>
    <property type="molecule type" value="Genomic_DNA"/>
</dbReference>
<gene>
    <name evidence="2" type="ORF">TeGR_g7539</name>
</gene>
<organism evidence="2 3">
    <name type="scientific">Tetraparma gracilis</name>
    <dbReference type="NCBI Taxonomy" id="2962635"/>
    <lineage>
        <taxon>Eukaryota</taxon>
        <taxon>Sar</taxon>
        <taxon>Stramenopiles</taxon>
        <taxon>Ochrophyta</taxon>
        <taxon>Bolidophyceae</taxon>
        <taxon>Parmales</taxon>
        <taxon>Triparmaceae</taxon>
        <taxon>Tetraparma</taxon>
    </lineage>
</organism>
<comment type="caution">
    <text evidence="2">The sequence shown here is derived from an EMBL/GenBank/DDBJ whole genome shotgun (WGS) entry which is preliminary data.</text>
</comment>
<keyword evidence="3" id="KW-1185">Reference proteome</keyword>
<proteinExistence type="predicted"/>
<evidence type="ECO:0000313" key="3">
    <source>
        <dbReference type="Proteomes" id="UP001165060"/>
    </source>
</evidence>
<protein>
    <submittedName>
        <fullName evidence="2">Uncharacterized protein</fullName>
    </submittedName>
</protein>
<evidence type="ECO:0000256" key="1">
    <source>
        <dbReference type="SAM" id="MobiDB-lite"/>
    </source>
</evidence>
<accession>A0ABQ6MGK4</accession>